<name>A0A371FUW2_MUCPR</name>
<evidence type="ECO:0000313" key="1">
    <source>
        <dbReference type="EMBL" id="RDX82147.1"/>
    </source>
</evidence>
<comment type="caution">
    <text evidence="1">The sequence shown here is derived from an EMBL/GenBank/DDBJ whole genome shotgun (WGS) entry which is preliminary data.</text>
</comment>
<dbReference type="Proteomes" id="UP000257109">
    <property type="component" value="Unassembled WGS sequence"/>
</dbReference>
<reference evidence="1" key="1">
    <citation type="submission" date="2018-05" db="EMBL/GenBank/DDBJ databases">
        <title>Draft genome of Mucuna pruriens seed.</title>
        <authorList>
            <person name="Nnadi N.E."/>
            <person name="Vos R."/>
            <person name="Hasami M.H."/>
            <person name="Devisetty U.K."/>
            <person name="Aguiy J.C."/>
        </authorList>
    </citation>
    <scope>NUCLEOTIDE SEQUENCE [LARGE SCALE GENOMIC DNA]</scope>
    <source>
        <strain evidence="1">JCA_2017</strain>
    </source>
</reference>
<gene>
    <name evidence="1" type="ORF">CR513_37100</name>
</gene>
<organism evidence="1 2">
    <name type="scientific">Mucuna pruriens</name>
    <name type="common">Velvet bean</name>
    <name type="synonym">Dolichos pruriens</name>
    <dbReference type="NCBI Taxonomy" id="157652"/>
    <lineage>
        <taxon>Eukaryota</taxon>
        <taxon>Viridiplantae</taxon>
        <taxon>Streptophyta</taxon>
        <taxon>Embryophyta</taxon>
        <taxon>Tracheophyta</taxon>
        <taxon>Spermatophyta</taxon>
        <taxon>Magnoliopsida</taxon>
        <taxon>eudicotyledons</taxon>
        <taxon>Gunneridae</taxon>
        <taxon>Pentapetalae</taxon>
        <taxon>rosids</taxon>
        <taxon>fabids</taxon>
        <taxon>Fabales</taxon>
        <taxon>Fabaceae</taxon>
        <taxon>Papilionoideae</taxon>
        <taxon>50 kb inversion clade</taxon>
        <taxon>NPAAA clade</taxon>
        <taxon>indigoferoid/millettioid clade</taxon>
        <taxon>Phaseoleae</taxon>
        <taxon>Mucuna</taxon>
    </lineage>
</organism>
<evidence type="ECO:0000313" key="2">
    <source>
        <dbReference type="Proteomes" id="UP000257109"/>
    </source>
</evidence>
<protein>
    <submittedName>
        <fullName evidence="1">Uncharacterized protein</fullName>
    </submittedName>
</protein>
<sequence length="162" mass="18190">MEFQISKLRTGTRTKTASASVTLPFLQYPQSIDDHTKHHLKDLPCSFHLPYSSIPINHHSPCHHILQLMGNLIKQPPSSDNIPIPSKPTNHLAPTHLRFPLHLLKYKRSRFRVSISQVPTDHGIPSHNISLRHCVKQIACIPNDAAFGVCGKQRGSNEHVAL</sequence>
<accession>A0A371FUW2</accession>
<feature type="non-terminal residue" evidence="1">
    <location>
        <position position="1"/>
    </location>
</feature>
<dbReference type="EMBL" id="QJKJ01007720">
    <property type="protein sequence ID" value="RDX82147.1"/>
    <property type="molecule type" value="Genomic_DNA"/>
</dbReference>
<keyword evidence="2" id="KW-1185">Reference proteome</keyword>
<dbReference type="AlphaFoldDB" id="A0A371FUW2"/>
<proteinExistence type="predicted"/>